<dbReference type="PROSITE" id="PS51898">
    <property type="entry name" value="TYR_RECOMBINASE"/>
    <property type="match status" value="1"/>
</dbReference>
<feature type="region of interest" description="Disordered" evidence="2">
    <location>
        <begin position="91"/>
        <end position="111"/>
    </location>
</feature>
<dbReference type="EMBL" id="JACTAM010000008">
    <property type="protein sequence ID" value="KAI2661310.1"/>
    <property type="molecule type" value="Genomic_DNA"/>
</dbReference>
<feature type="signal peptide" evidence="3">
    <location>
        <begin position="1"/>
        <end position="21"/>
    </location>
</feature>
<proteinExistence type="predicted"/>
<reference evidence="5 6" key="1">
    <citation type="submission" date="2022-01" db="EMBL/GenBank/DDBJ databases">
        <title>A high-quality chromosome-level genome assembly of rohu carp, Labeo rohita.</title>
        <authorList>
            <person name="Arick M.A. II"/>
            <person name="Hsu C.-Y."/>
            <person name="Magbanua Z."/>
            <person name="Pechanova O."/>
            <person name="Grover C."/>
            <person name="Miller E."/>
            <person name="Thrash A."/>
            <person name="Ezzel L."/>
            <person name="Alam S."/>
            <person name="Benzie J."/>
            <person name="Hamilton M."/>
            <person name="Karsi A."/>
            <person name="Lawrence M.L."/>
            <person name="Peterson D.G."/>
        </authorList>
    </citation>
    <scope>NUCLEOTIDE SEQUENCE [LARGE SCALE GENOMIC DNA]</scope>
    <source>
        <strain evidence="6">BAU-BD-2019</strain>
        <tissue evidence="5">Blood</tissue>
    </source>
</reference>
<dbReference type="Gene3D" id="1.10.443.10">
    <property type="entry name" value="Intergrase catalytic core"/>
    <property type="match status" value="1"/>
</dbReference>
<evidence type="ECO:0000256" key="3">
    <source>
        <dbReference type="SAM" id="SignalP"/>
    </source>
</evidence>
<accession>A0ABQ8MEH6</accession>
<keyword evidence="1" id="KW-0233">DNA recombination</keyword>
<evidence type="ECO:0000256" key="2">
    <source>
        <dbReference type="SAM" id="MobiDB-lite"/>
    </source>
</evidence>
<protein>
    <submittedName>
        <fullName evidence="5">60S ribosomal protein L15-A</fullName>
    </submittedName>
</protein>
<organism evidence="5 6">
    <name type="scientific">Labeo rohita</name>
    <name type="common">Indian major carp</name>
    <name type="synonym">Cyprinus rohita</name>
    <dbReference type="NCBI Taxonomy" id="84645"/>
    <lineage>
        <taxon>Eukaryota</taxon>
        <taxon>Metazoa</taxon>
        <taxon>Chordata</taxon>
        <taxon>Craniata</taxon>
        <taxon>Vertebrata</taxon>
        <taxon>Euteleostomi</taxon>
        <taxon>Actinopterygii</taxon>
        <taxon>Neopterygii</taxon>
        <taxon>Teleostei</taxon>
        <taxon>Ostariophysi</taxon>
        <taxon>Cypriniformes</taxon>
        <taxon>Cyprinidae</taxon>
        <taxon>Labeoninae</taxon>
        <taxon>Labeonini</taxon>
        <taxon>Labeo</taxon>
    </lineage>
</organism>
<evidence type="ECO:0000256" key="1">
    <source>
        <dbReference type="ARBA" id="ARBA00023172"/>
    </source>
</evidence>
<comment type="caution">
    <text evidence="5">The sequence shown here is derived from an EMBL/GenBank/DDBJ whole genome shotgun (WGS) entry which is preliminary data.</text>
</comment>
<gene>
    <name evidence="5" type="ORF">H4Q32_006875</name>
</gene>
<evidence type="ECO:0000313" key="5">
    <source>
        <dbReference type="EMBL" id="KAI2661310.1"/>
    </source>
</evidence>
<name>A0ABQ8MEH6_LABRO</name>
<feature type="chain" id="PRO_5045084687" evidence="3">
    <location>
        <begin position="22"/>
        <end position="453"/>
    </location>
</feature>
<feature type="region of interest" description="Disordered" evidence="2">
    <location>
        <begin position="156"/>
        <end position="176"/>
    </location>
</feature>
<keyword evidence="5" id="KW-0687">Ribonucleoprotein</keyword>
<dbReference type="GO" id="GO:0005840">
    <property type="term" value="C:ribosome"/>
    <property type="evidence" value="ECO:0007669"/>
    <property type="project" value="UniProtKB-KW"/>
</dbReference>
<keyword evidence="3" id="KW-0732">Signal</keyword>
<keyword evidence="5" id="KW-0689">Ribosomal protein</keyword>
<dbReference type="InterPro" id="IPR002104">
    <property type="entry name" value="Integrase_catalytic"/>
</dbReference>
<keyword evidence="6" id="KW-1185">Reference proteome</keyword>
<evidence type="ECO:0000313" key="6">
    <source>
        <dbReference type="Proteomes" id="UP000830375"/>
    </source>
</evidence>
<dbReference type="InterPro" id="IPR011010">
    <property type="entry name" value="DNA_brk_join_enz"/>
</dbReference>
<evidence type="ECO:0000259" key="4">
    <source>
        <dbReference type="PROSITE" id="PS51898"/>
    </source>
</evidence>
<sequence length="453" mass="49345">MAFSATVTPLGLMHMTVASLASYPSPEMGMAPRAVYAPFACHNWPTISYSGASTDSSLCIPLTSRANSIVWPILFHDKFCFEASGGSTLSEPHCTDSVQSHGGQGTNSSGTPILAQQNLVLARAPIINSFLVHSAEEGPPFSGKGHNLAPMHRPLEPPPPWTRPRGLQRSSTCGGKDPQRCGIESVLFFHQGGMDSCLSASTLKVQVAAISAMTWWKANRWGSPIWSLDSSETLQQDPFEPLQSVDLTALSVKTDLLTALTSVKRVGDLQALFVNDLCLEFGLPDSHVVLRPQPEYVPKVPTTALRDQVATLQAILSHKDNPNLSQLHPVHALCIYIEHTQSFRHSEQLFVCFGGQQKGKAVSKQTVFHWIVDTIHMVYQARDLTCPLRVTAHSIRGVTASAALTNGASLTDICRAAGWATPNTFTRLYNLQMELMYPRVLNASFLTQETGMV</sequence>
<dbReference type="PANTHER" id="PTHR35617:SF3">
    <property type="entry name" value="CORE-BINDING (CB) DOMAIN-CONTAINING PROTEIN"/>
    <property type="match status" value="1"/>
</dbReference>
<feature type="domain" description="Tyr recombinase" evidence="4">
    <location>
        <begin position="227"/>
        <end position="442"/>
    </location>
</feature>
<dbReference type="SUPFAM" id="SSF56349">
    <property type="entry name" value="DNA breaking-rejoining enzymes"/>
    <property type="match status" value="1"/>
</dbReference>
<dbReference type="InterPro" id="IPR013762">
    <property type="entry name" value="Integrase-like_cat_sf"/>
</dbReference>
<dbReference type="PANTHER" id="PTHR35617">
    <property type="entry name" value="PHAGE_INTEGRASE DOMAIN-CONTAINING PROTEIN"/>
    <property type="match status" value="1"/>
</dbReference>
<dbReference type="Proteomes" id="UP000830375">
    <property type="component" value="Unassembled WGS sequence"/>
</dbReference>